<keyword evidence="5" id="KW-1185">Reference proteome</keyword>
<dbReference type="InterPro" id="IPR018155">
    <property type="entry name" value="Hyaluronidase"/>
</dbReference>
<dbReference type="PANTHER" id="PTHR11769:SF35">
    <property type="entry name" value="HYALURONIDASE"/>
    <property type="match status" value="1"/>
</dbReference>
<accession>A0A183I5P3</accession>
<dbReference type="Proteomes" id="UP000267606">
    <property type="component" value="Unassembled WGS sequence"/>
</dbReference>
<comment type="similarity">
    <text evidence="1 3">Belongs to the glycosyl hydrolase 56 family.</text>
</comment>
<reference evidence="6" key="1">
    <citation type="submission" date="2016-06" db="UniProtKB">
        <authorList>
            <consortium name="WormBaseParasite"/>
        </authorList>
    </citation>
    <scope>IDENTIFICATION</scope>
</reference>
<reference evidence="4 5" key="2">
    <citation type="submission" date="2018-11" db="EMBL/GenBank/DDBJ databases">
        <authorList>
            <consortium name="Pathogen Informatics"/>
        </authorList>
    </citation>
    <scope>NUCLEOTIDE SEQUENCE [LARGE SCALE GENOMIC DNA]</scope>
</reference>
<dbReference type="EC" id="3.2.1.35" evidence="3"/>
<proteinExistence type="inferred from homology"/>
<evidence type="ECO:0000313" key="4">
    <source>
        <dbReference type="EMBL" id="VDP20182.1"/>
    </source>
</evidence>
<evidence type="ECO:0000256" key="1">
    <source>
        <dbReference type="ARBA" id="ARBA00008871"/>
    </source>
</evidence>
<evidence type="ECO:0000313" key="6">
    <source>
        <dbReference type="WBParaSite" id="OFLC_0001506601-mRNA-1"/>
    </source>
</evidence>
<dbReference type="InterPro" id="IPR017853">
    <property type="entry name" value="GH"/>
</dbReference>
<protein>
    <recommendedName>
        <fullName evidence="3">Hyaluronidase</fullName>
        <ecNumber evidence="3">3.2.1.35</ecNumber>
    </recommendedName>
</protein>
<evidence type="ECO:0000256" key="2">
    <source>
        <dbReference type="ARBA" id="ARBA00023157"/>
    </source>
</evidence>
<dbReference type="Gene3D" id="3.20.20.70">
    <property type="entry name" value="Aldolase class I"/>
    <property type="match status" value="1"/>
</dbReference>
<dbReference type="GO" id="GO:0004415">
    <property type="term" value="F:hyalurononglucosaminidase activity"/>
    <property type="evidence" value="ECO:0007669"/>
    <property type="project" value="UniProtKB-UniRule"/>
</dbReference>
<dbReference type="Pfam" id="PF01630">
    <property type="entry name" value="Glyco_hydro_56"/>
    <property type="match status" value="1"/>
</dbReference>
<evidence type="ECO:0000256" key="3">
    <source>
        <dbReference type="RuleBase" id="RU610713"/>
    </source>
</evidence>
<name>A0A183I5P3_9BILA</name>
<keyword evidence="3" id="KW-0326">Glycosidase</keyword>
<dbReference type="STRING" id="387005.A0A183I5P3"/>
<dbReference type="SUPFAM" id="SSF51445">
    <property type="entry name" value="(Trans)glycosidases"/>
    <property type="match status" value="1"/>
</dbReference>
<gene>
    <name evidence="4" type="ORF">OFLC_LOCUS15052</name>
</gene>
<dbReference type="WBParaSite" id="OFLC_0001506601-mRNA-1">
    <property type="protein sequence ID" value="OFLC_0001506601-mRNA-1"/>
    <property type="gene ID" value="OFLC_0001506601"/>
</dbReference>
<dbReference type="AlphaFoldDB" id="A0A183I5P3"/>
<keyword evidence="2" id="KW-1015">Disulfide bond</keyword>
<dbReference type="InterPro" id="IPR013785">
    <property type="entry name" value="Aldolase_TIM"/>
</dbReference>
<comment type="catalytic activity">
    <reaction evidence="3">
        <text>Random hydrolysis of (1-&gt;4)-linkages between N-acetyl-beta-D-glucosamine and D-glucuronate residues in hyaluronate.</text>
        <dbReference type="EC" id="3.2.1.35"/>
    </reaction>
</comment>
<keyword evidence="3" id="KW-0378">Hydrolase</keyword>
<evidence type="ECO:0000313" key="5">
    <source>
        <dbReference type="Proteomes" id="UP000267606"/>
    </source>
</evidence>
<dbReference type="GO" id="GO:0005975">
    <property type="term" value="P:carbohydrate metabolic process"/>
    <property type="evidence" value="ECO:0007669"/>
    <property type="project" value="InterPro"/>
</dbReference>
<dbReference type="EMBL" id="UZAJ01041545">
    <property type="protein sequence ID" value="VDP20182.1"/>
    <property type="molecule type" value="Genomic_DNA"/>
</dbReference>
<dbReference type="GO" id="GO:0030214">
    <property type="term" value="P:hyaluronan catabolic process"/>
    <property type="evidence" value="ECO:0007669"/>
    <property type="project" value="TreeGrafter"/>
</dbReference>
<sequence>MLLLPAPRSNGSITFPTFDYYLFNVIWNVPSEKCKALTDTNLLENNSIIVNDGHKFLGNAIVVFYEEHFGLYPYYRSYSDTKLAVNGGIPQRANISAHLSVVRNNISKHIPDPNFNGLAVIDYE</sequence>
<dbReference type="PANTHER" id="PTHR11769">
    <property type="entry name" value="HYALURONIDASE"/>
    <property type="match status" value="1"/>
</dbReference>
<dbReference type="PRINTS" id="PR00846">
    <property type="entry name" value="GLHYDRLASE56"/>
</dbReference>
<organism evidence="6">
    <name type="scientific">Onchocerca flexuosa</name>
    <dbReference type="NCBI Taxonomy" id="387005"/>
    <lineage>
        <taxon>Eukaryota</taxon>
        <taxon>Metazoa</taxon>
        <taxon>Ecdysozoa</taxon>
        <taxon>Nematoda</taxon>
        <taxon>Chromadorea</taxon>
        <taxon>Rhabditida</taxon>
        <taxon>Spirurina</taxon>
        <taxon>Spiruromorpha</taxon>
        <taxon>Filarioidea</taxon>
        <taxon>Onchocercidae</taxon>
        <taxon>Onchocerca</taxon>
    </lineage>
</organism>